<keyword evidence="2" id="KW-1185">Reference proteome</keyword>
<sequence length="55" mass="6402">MGYLIGAIVFGMLIWAGFDIAHTIRNRELNRSEINKKIQAEMVKETYCCQFFDSE</sequence>
<protein>
    <submittedName>
        <fullName evidence="1">Uncharacterized protein</fullName>
    </submittedName>
</protein>
<dbReference type="Proteomes" id="UP000702425">
    <property type="component" value="Unassembled WGS sequence"/>
</dbReference>
<evidence type="ECO:0000313" key="1">
    <source>
        <dbReference type="EMBL" id="NQE37639.1"/>
    </source>
</evidence>
<evidence type="ECO:0000313" key="2">
    <source>
        <dbReference type="Proteomes" id="UP000702425"/>
    </source>
</evidence>
<comment type="caution">
    <text evidence="1">The sequence shown here is derived from an EMBL/GenBank/DDBJ whole genome shotgun (WGS) entry which is preliminary data.</text>
</comment>
<accession>A0ABX2D4S5</accession>
<proteinExistence type="predicted"/>
<name>A0ABX2D4S5_9CYAN</name>
<gene>
    <name evidence="1" type="ORF">E5S67_05414</name>
</gene>
<organism evidence="1 2">
    <name type="scientific">Microcoleus asticus IPMA8</name>
    <dbReference type="NCBI Taxonomy" id="2563858"/>
    <lineage>
        <taxon>Bacteria</taxon>
        <taxon>Bacillati</taxon>
        <taxon>Cyanobacteriota</taxon>
        <taxon>Cyanophyceae</taxon>
        <taxon>Oscillatoriophycideae</taxon>
        <taxon>Oscillatoriales</taxon>
        <taxon>Microcoleaceae</taxon>
        <taxon>Microcoleus</taxon>
        <taxon>Microcoleus asticus</taxon>
    </lineage>
</organism>
<dbReference type="EMBL" id="SRRZ01000141">
    <property type="protein sequence ID" value="NQE37639.1"/>
    <property type="molecule type" value="Genomic_DNA"/>
</dbReference>
<reference evidence="1 2" key="1">
    <citation type="journal article" date="2020" name="Sci. Rep.">
        <title>A novel cyanobacterial geosmin producer, revising GeoA distribution and dispersion patterns in Bacteria.</title>
        <authorList>
            <person name="Churro C."/>
            <person name="Semedo-Aguiar A.P."/>
            <person name="Silva A.D."/>
            <person name="Pereira-Leal J.B."/>
            <person name="Leite R.B."/>
        </authorList>
    </citation>
    <scope>NUCLEOTIDE SEQUENCE [LARGE SCALE GENOMIC DNA]</scope>
    <source>
        <strain evidence="1 2">IPMA8</strain>
    </source>
</reference>